<proteinExistence type="predicted"/>
<sequence>MSRSKHDRGASAVEFALVIPMLVLLVFGIVELGRAYQVQTTLSAAAREGARSVALGKPTEAAGAIKNFDSTIAIADSEITISPTSCPSPGATPAVTTNVKVTVRHKHHFLTDFFGADVTLTGKGTMRCEG</sequence>
<evidence type="ECO:0000313" key="4">
    <source>
        <dbReference type="Proteomes" id="UP000451860"/>
    </source>
</evidence>
<evidence type="ECO:0000256" key="1">
    <source>
        <dbReference type="SAM" id="Phobius"/>
    </source>
</evidence>
<dbReference type="Pfam" id="PF07811">
    <property type="entry name" value="TadE"/>
    <property type="match status" value="1"/>
</dbReference>
<dbReference type="AlphaFoldDB" id="A0A7J5UTE7"/>
<gene>
    <name evidence="3" type="ORF">GB883_03235</name>
</gene>
<keyword evidence="4" id="KW-1185">Reference proteome</keyword>
<feature type="domain" description="TadE-like" evidence="2">
    <location>
        <begin position="9"/>
        <end position="51"/>
    </location>
</feature>
<keyword evidence="1" id="KW-0812">Transmembrane</keyword>
<feature type="transmembrane region" description="Helical" evidence="1">
    <location>
        <begin position="12"/>
        <end position="30"/>
    </location>
</feature>
<comment type="caution">
    <text evidence="3">The sequence shown here is derived from an EMBL/GenBank/DDBJ whole genome shotgun (WGS) entry which is preliminary data.</text>
</comment>
<name>A0A7J5UTE7_9MICO</name>
<organism evidence="3 4">
    <name type="scientific">Georgenia thermotolerans</name>
    <dbReference type="NCBI Taxonomy" id="527326"/>
    <lineage>
        <taxon>Bacteria</taxon>
        <taxon>Bacillati</taxon>
        <taxon>Actinomycetota</taxon>
        <taxon>Actinomycetes</taxon>
        <taxon>Micrococcales</taxon>
        <taxon>Bogoriellaceae</taxon>
        <taxon>Georgenia</taxon>
    </lineage>
</organism>
<reference evidence="3 4" key="1">
    <citation type="submission" date="2019-10" db="EMBL/GenBank/DDBJ databases">
        <title>Georgenia wutianyii sp. nov. and Georgenia yuyongxinii sp. nov. isolated from plateau pika (Ochotona curzoniae) in the Qinghai-Tibet plateau of China.</title>
        <authorList>
            <person name="Tian Z."/>
        </authorList>
    </citation>
    <scope>NUCLEOTIDE SEQUENCE [LARGE SCALE GENOMIC DNA]</scope>
    <source>
        <strain evidence="3 4">DSM 21501</strain>
    </source>
</reference>
<accession>A0A7J5UTE7</accession>
<evidence type="ECO:0000313" key="3">
    <source>
        <dbReference type="EMBL" id="KAE8765550.1"/>
    </source>
</evidence>
<dbReference type="InterPro" id="IPR012495">
    <property type="entry name" value="TadE-like_dom"/>
</dbReference>
<protein>
    <submittedName>
        <fullName evidence="3">Pilus assembly protein</fullName>
    </submittedName>
</protein>
<dbReference type="Proteomes" id="UP000451860">
    <property type="component" value="Unassembled WGS sequence"/>
</dbReference>
<keyword evidence="1" id="KW-1133">Transmembrane helix</keyword>
<dbReference type="RefSeq" id="WP_152201022.1">
    <property type="nucleotide sequence ID" value="NZ_VUKF01000005.1"/>
</dbReference>
<dbReference type="OrthoDB" id="5190946at2"/>
<keyword evidence="1" id="KW-0472">Membrane</keyword>
<dbReference type="EMBL" id="WHJE01000008">
    <property type="protein sequence ID" value="KAE8765550.1"/>
    <property type="molecule type" value="Genomic_DNA"/>
</dbReference>
<evidence type="ECO:0000259" key="2">
    <source>
        <dbReference type="Pfam" id="PF07811"/>
    </source>
</evidence>